<gene>
    <name evidence="1" type="ORF">CIPAW_03G173000</name>
</gene>
<protein>
    <recommendedName>
        <fullName evidence="3">Retrotransposon Copia-like N-terminal domain-containing protein</fullName>
    </recommendedName>
</protein>
<reference evidence="1" key="1">
    <citation type="submission" date="2020-12" db="EMBL/GenBank/DDBJ databases">
        <title>WGS assembly of Carya illinoinensis cv. Pawnee.</title>
        <authorList>
            <person name="Platts A."/>
            <person name="Shu S."/>
            <person name="Wright S."/>
            <person name="Barry K."/>
            <person name="Edger P."/>
            <person name="Pires J.C."/>
            <person name="Schmutz J."/>
        </authorList>
    </citation>
    <scope>NUCLEOTIDE SEQUENCE</scope>
    <source>
        <tissue evidence="1">Leaf</tissue>
    </source>
</reference>
<evidence type="ECO:0000313" key="1">
    <source>
        <dbReference type="EMBL" id="KAG6661416.1"/>
    </source>
</evidence>
<proteinExistence type="predicted"/>
<evidence type="ECO:0008006" key="3">
    <source>
        <dbReference type="Google" id="ProtNLM"/>
    </source>
</evidence>
<dbReference type="EMBL" id="CM031811">
    <property type="protein sequence ID" value="KAG6661416.1"/>
    <property type="molecule type" value="Genomic_DNA"/>
</dbReference>
<accession>A0A8T1R3E6</accession>
<organism evidence="1 2">
    <name type="scientific">Carya illinoinensis</name>
    <name type="common">Pecan</name>
    <dbReference type="NCBI Taxonomy" id="32201"/>
    <lineage>
        <taxon>Eukaryota</taxon>
        <taxon>Viridiplantae</taxon>
        <taxon>Streptophyta</taxon>
        <taxon>Embryophyta</taxon>
        <taxon>Tracheophyta</taxon>
        <taxon>Spermatophyta</taxon>
        <taxon>Magnoliopsida</taxon>
        <taxon>eudicotyledons</taxon>
        <taxon>Gunneridae</taxon>
        <taxon>Pentapetalae</taxon>
        <taxon>rosids</taxon>
        <taxon>fabids</taxon>
        <taxon>Fagales</taxon>
        <taxon>Juglandaceae</taxon>
        <taxon>Carya</taxon>
    </lineage>
</organism>
<sequence>MDSVLLPPCIDYVNVGNFLTLHLKQDNYSFWREQIIGLAERQDLVSLLTGELSAPAQVISCPEGSCDGQLQINPEYNKWRWLDRLLRAN</sequence>
<comment type="caution">
    <text evidence="1">The sequence shown here is derived from an EMBL/GenBank/DDBJ whole genome shotgun (WGS) entry which is preliminary data.</text>
</comment>
<dbReference type="Proteomes" id="UP000811609">
    <property type="component" value="Chromosome 3"/>
</dbReference>
<dbReference type="AlphaFoldDB" id="A0A8T1R3E6"/>
<keyword evidence="2" id="KW-1185">Reference proteome</keyword>
<name>A0A8T1R3E6_CARIL</name>
<evidence type="ECO:0000313" key="2">
    <source>
        <dbReference type="Proteomes" id="UP000811609"/>
    </source>
</evidence>